<name>A0AAD9VW68_9HYME</name>
<reference evidence="1" key="1">
    <citation type="submission" date="2021-08" db="EMBL/GenBank/DDBJ databases">
        <authorList>
            <person name="Misof B."/>
            <person name="Oliver O."/>
            <person name="Podsiadlowski L."/>
            <person name="Donath A."/>
            <person name="Peters R."/>
            <person name="Mayer C."/>
            <person name="Rust J."/>
            <person name="Gunkel S."/>
            <person name="Lesny P."/>
            <person name="Martin S."/>
            <person name="Oeyen J.P."/>
            <person name="Petersen M."/>
            <person name="Panagiotis P."/>
            <person name="Wilbrandt J."/>
            <person name="Tanja T."/>
        </authorList>
    </citation>
    <scope>NUCLEOTIDE SEQUENCE</scope>
    <source>
        <strain evidence="1">GBR_01_08_01A</strain>
        <tissue evidence="1">Thorax + abdomen</tissue>
    </source>
</reference>
<accession>A0AAD9VW68</accession>
<dbReference type="EMBL" id="JAIFRP010000002">
    <property type="protein sequence ID" value="KAK2589233.1"/>
    <property type="molecule type" value="Genomic_DNA"/>
</dbReference>
<gene>
    <name evidence="1" type="ORF">KPH14_002035</name>
</gene>
<sequence>MLVDKDLKAAEGKFCTWSKKHMEPHMDELTRKPSLGLEGNPGNLLSMTSRTDYAPKVFPSFENERRLTRGFAKE</sequence>
<evidence type="ECO:0000313" key="2">
    <source>
        <dbReference type="Proteomes" id="UP001258017"/>
    </source>
</evidence>
<evidence type="ECO:0000313" key="1">
    <source>
        <dbReference type="EMBL" id="KAK2589233.1"/>
    </source>
</evidence>
<reference evidence="1" key="2">
    <citation type="journal article" date="2023" name="Commun. Biol.">
        <title>Intrasexual cuticular hydrocarbon dimorphism in a wasp sheds light on hydrocarbon biosynthesis genes in Hymenoptera.</title>
        <authorList>
            <person name="Moris V.C."/>
            <person name="Podsiadlowski L."/>
            <person name="Martin S."/>
            <person name="Oeyen J.P."/>
            <person name="Donath A."/>
            <person name="Petersen M."/>
            <person name="Wilbrandt J."/>
            <person name="Misof B."/>
            <person name="Liedtke D."/>
            <person name="Thamm M."/>
            <person name="Scheiner R."/>
            <person name="Schmitt T."/>
            <person name="Niehuis O."/>
        </authorList>
    </citation>
    <scope>NUCLEOTIDE SEQUENCE</scope>
    <source>
        <strain evidence="1">GBR_01_08_01A</strain>
    </source>
</reference>
<dbReference type="AlphaFoldDB" id="A0AAD9VW68"/>
<keyword evidence="2" id="KW-1185">Reference proteome</keyword>
<proteinExistence type="predicted"/>
<dbReference type="Proteomes" id="UP001258017">
    <property type="component" value="Unassembled WGS sequence"/>
</dbReference>
<protein>
    <submittedName>
        <fullName evidence="1">Uncharacterized protein</fullName>
    </submittedName>
</protein>
<comment type="caution">
    <text evidence="1">The sequence shown here is derived from an EMBL/GenBank/DDBJ whole genome shotgun (WGS) entry which is preliminary data.</text>
</comment>
<organism evidence="1 2">
    <name type="scientific">Odynerus spinipes</name>
    <dbReference type="NCBI Taxonomy" id="1348599"/>
    <lineage>
        <taxon>Eukaryota</taxon>
        <taxon>Metazoa</taxon>
        <taxon>Ecdysozoa</taxon>
        <taxon>Arthropoda</taxon>
        <taxon>Hexapoda</taxon>
        <taxon>Insecta</taxon>
        <taxon>Pterygota</taxon>
        <taxon>Neoptera</taxon>
        <taxon>Endopterygota</taxon>
        <taxon>Hymenoptera</taxon>
        <taxon>Apocrita</taxon>
        <taxon>Aculeata</taxon>
        <taxon>Vespoidea</taxon>
        <taxon>Vespidae</taxon>
        <taxon>Eumeninae</taxon>
        <taxon>Odynerus</taxon>
    </lineage>
</organism>